<evidence type="ECO:0000256" key="4">
    <source>
        <dbReference type="ARBA" id="ARBA00022723"/>
    </source>
</evidence>
<comment type="function">
    <text evidence="9">CRISPR (clustered regularly interspaced short palindromic repeat), is an adaptive immune system that provides protection against mobile genetic elements (viruses, transposable elements and conjugative plasmids). CRISPR clusters contain sequences complementary to antecedent mobile elements and target invading nucleic acids. CRISPR clusters are transcribed and processed into CRISPR RNA (crRNA). Functions as a ssRNA-specific endoribonuclease. Involved in the integration of spacer DNA into the CRISPR cassette.</text>
</comment>
<evidence type="ECO:0000256" key="2">
    <source>
        <dbReference type="ARBA" id="ARBA00009959"/>
    </source>
</evidence>
<keyword evidence="7 9" id="KW-0460">Magnesium</keyword>
<evidence type="ECO:0000313" key="12">
    <source>
        <dbReference type="Proteomes" id="UP000198744"/>
    </source>
</evidence>
<comment type="subunit">
    <text evidence="9">Homodimer, forms a heterotetramer with a Cas1 homodimer.</text>
</comment>
<dbReference type="EMBL" id="FOBS01000016">
    <property type="protein sequence ID" value="SEM46056.1"/>
    <property type="molecule type" value="Genomic_DNA"/>
</dbReference>
<dbReference type="NCBIfam" id="TIGR01573">
    <property type="entry name" value="cas2"/>
    <property type="match status" value="1"/>
</dbReference>
<evidence type="ECO:0000256" key="6">
    <source>
        <dbReference type="ARBA" id="ARBA00022801"/>
    </source>
</evidence>
<sequence>MNMIVAYDIANPKRIAQVARILKDYGVRVQKSIFEVDVNGGVFTAMKKRIETVIVPAEDGVKYFPLCRKCAGTVEIIGQGVYTDPDEEFYIY</sequence>
<protein>
    <recommendedName>
        <fullName evidence="9">CRISPR-associated endoribonuclease Cas2</fullName>
        <ecNumber evidence="9">3.1.-.-</ecNumber>
    </recommendedName>
</protein>
<comment type="cofactor">
    <cofactor evidence="1 9">
        <name>Mg(2+)</name>
        <dbReference type="ChEBI" id="CHEBI:18420"/>
    </cofactor>
</comment>
<dbReference type="GO" id="GO:0043571">
    <property type="term" value="P:maintenance of CRISPR repeat elements"/>
    <property type="evidence" value="ECO:0007669"/>
    <property type="project" value="UniProtKB-UniRule"/>
</dbReference>
<evidence type="ECO:0000256" key="8">
    <source>
        <dbReference type="ARBA" id="ARBA00023118"/>
    </source>
</evidence>
<dbReference type="Proteomes" id="UP000198744">
    <property type="component" value="Unassembled WGS sequence"/>
</dbReference>
<dbReference type="GO" id="GO:0016787">
    <property type="term" value="F:hydrolase activity"/>
    <property type="evidence" value="ECO:0007669"/>
    <property type="project" value="UniProtKB-KW"/>
</dbReference>
<reference evidence="11 12" key="1">
    <citation type="submission" date="2016-10" db="EMBL/GenBank/DDBJ databases">
        <authorList>
            <person name="de Groot N.N."/>
        </authorList>
    </citation>
    <scope>NUCLEOTIDE SEQUENCE [LARGE SCALE GENOMIC DNA]</scope>
    <source>
        <strain evidence="11 12">DSM 8423</strain>
    </source>
</reference>
<dbReference type="GO" id="GO:0046872">
    <property type="term" value="F:metal ion binding"/>
    <property type="evidence" value="ECO:0007669"/>
    <property type="project" value="UniProtKB-UniRule"/>
</dbReference>
<dbReference type="EC" id="3.1.-.-" evidence="9"/>
<dbReference type="OrthoDB" id="9798176at2"/>
<organism evidence="11 12">
    <name type="scientific">Syntrophus gentianae</name>
    <dbReference type="NCBI Taxonomy" id="43775"/>
    <lineage>
        <taxon>Bacteria</taxon>
        <taxon>Pseudomonadati</taxon>
        <taxon>Thermodesulfobacteriota</taxon>
        <taxon>Syntrophia</taxon>
        <taxon>Syntrophales</taxon>
        <taxon>Syntrophaceae</taxon>
        <taxon>Syntrophus</taxon>
    </lineage>
</organism>
<keyword evidence="6 9" id="KW-0378">Hydrolase</keyword>
<dbReference type="InterPro" id="IPR019199">
    <property type="entry name" value="Virulence_VapD/CRISPR_Cas2"/>
</dbReference>
<dbReference type="Pfam" id="PF09827">
    <property type="entry name" value="CRISPR_Cas2"/>
    <property type="match status" value="1"/>
</dbReference>
<keyword evidence="12" id="KW-1185">Reference proteome</keyword>
<keyword evidence="3 9" id="KW-0540">Nuclease</keyword>
<dbReference type="SUPFAM" id="SSF143430">
    <property type="entry name" value="TTP0101/SSO1404-like"/>
    <property type="match status" value="1"/>
</dbReference>
<dbReference type="Gene3D" id="3.30.70.240">
    <property type="match status" value="1"/>
</dbReference>
<dbReference type="CDD" id="cd09725">
    <property type="entry name" value="Cas2_I_II_III"/>
    <property type="match status" value="1"/>
</dbReference>
<keyword evidence="5 9" id="KW-0255">Endonuclease</keyword>
<dbReference type="GO" id="GO:0004521">
    <property type="term" value="F:RNA endonuclease activity"/>
    <property type="evidence" value="ECO:0007669"/>
    <property type="project" value="UniProtKB-UniRule"/>
</dbReference>
<evidence type="ECO:0000256" key="3">
    <source>
        <dbReference type="ARBA" id="ARBA00022722"/>
    </source>
</evidence>
<evidence type="ECO:0000256" key="10">
    <source>
        <dbReference type="PIRNR" id="PIRNR032582"/>
    </source>
</evidence>
<comment type="similarity">
    <text evidence="2 9 10">Belongs to the CRISPR-associated endoribonuclease Cas2 protein family.</text>
</comment>
<accession>A0A1H7YIJ3</accession>
<dbReference type="PIRSF" id="PIRSF032582">
    <property type="entry name" value="Cas2"/>
    <property type="match status" value="1"/>
</dbReference>
<dbReference type="InterPro" id="IPR021127">
    <property type="entry name" value="CRISPR_associated_Cas2"/>
</dbReference>
<evidence type="ECO:0000256" key="5">
    <source>
        <dbReference type="ARBA" id="ARBA00022759"/>
    </source>
</evidence>
<dbReference type="STRING" id="43775.SAMN04489760_11682"/>
<proteinExistence type="inferred from homology"/>
<dbReference type="GO" id="GO:0051607">
    <property type="term" value="P:defense response to virus"/>
    <property type="evidence" value="ECO:0007669"/>
    <property type="project" value="UniProtKB-UniRule"/>
</dbReference>
<keyword evidence="4 9" id="KW-0479">Metal-binding</keyword>
<evidence type="ECO:0000313" key="11">
    <source>
        <dbReference type="EMBL" id="SEM46056.1"/>
    </source>
</evidence>
<dbReference type="RefSeq" id="WP_093883828.1">
    <property type="nucleotide sequence ID" value="NZ_FOBS01000016.1"/>
</dbReference>
<evidence type="ECO:0000256" key="7">
    <source>
        <dbReference type="ARBA" id="ARBA00022842"/>
    </source>
</evidence>
<keyword evidence="8 9" id="KW-0051">Antiviral defense</keyword>
<dbReference type="PANTHER" id="PTHR34405:SF3">
    <property type="entry name" value="CRISPR-ASSOCIATED ENDORIBONUCLEASE CAS2 3"/>
    <property type="match status" value="1"/>
</dbReference>
<feature type="binding site" evidence="9">
    <location>
        <position position="8"/>
    </location>
    <ligand>
        <name>Mg(2+)</name>
        <dbReference type="ChEBI" id="CHEBI:18420"/>
        <note>catalytic</note>
    </ligand>
</feature>
<gene>
    <name evidence="9" type="primary">cas2</name>
    <name evidence="11" type="ORF">SAMN04489760_11682</name>
</gene>
<name>A0A1H7YIJ3_9BACT</name>
<dbReference type="HAMAP" id="MF_01471">
    <property type="entry name" value="Cas2"/>
    <property type="match status" value="1"/>
</dbReference>
<evidence type="ECO:0000256" key="9">
    <source>
        <dbReference type="HAMAP-Rule" id="MF_01471"/>
    </source>
</evidence>
<evidence type="ECO:0000256" key="1">
    <source>
        <dbReference type="ARBA" id="ARBA00001946"/>
    </source>
</evidence>
<dbReference type="AlphaFoldDB" id="A0A1H7YIJ3"/>
<dbReference type="PANTHER" id="PTHR34405">
    <property type="entry name" value="CRISPR-ASSOCIATED ENDORIBONUCLEASE CAS2"/>
    <property type="match status" value="1"/>
</dbReference>